<evidence type="ECO:0000313" key="6">
    <source>
        <dbReference type="EMBL" id="CDW58040.1"/>
    </source>
</evidence>
<dbReference type="Proteomes" id="UP000030665">
    <property type="component" value="Unassembled WGS sequence"/>
</dbReference>
<evidence type="ECO:0000259" key="5">
    <source>
        <dbReference type="PROSITE" id="PS51186"/>
    </source>
</evidence>
<dbReference type="SUPFAM" id="SSF102220">
    <property type="entry name" value="DNA polymerase III psi subunit"/>
    <property type="match status" value="1"/>
</dbReference>
<dbReference type="PROSITE" id="PS51186">
    <property type="entry name" value="GNAT"/>
    <property type="match status" value="1"/>
</dbReference>
<name>A0A077ZHA8_TRITR</name>
<keyword evidence="2" id="KW-0963">Cytoplasm</keyword>
<evidence type="ECO:0000256" key="1">
    <source>
        <dbReference type="ARBA" id="ARBA00005395"/>
    </source>
</evidence>
<dbReference type="OrthoDB" id="41532at2759"/>
<evidence type="ECO:0000256" key="4">
    <source>
        <dbReference type="ARBA" id="ARBA00023315"/>
    </source>
</evidence>
<dbReference type="SUPFAM" id="SSF55729">
    <property type="entry name" value="Acyl-CoA N-acyltransferases (Nat)"/>
    <property type="match status" value="1"/>
</dbReference>
<dbReference type="STRING" id="36087.A0A077ZHA8"/>
<dbReference type="GO" id="GO:0008080">
    <property type="term" value="F:N-acetyltransferase activity"/>
    <property type="evidence" value="ECO:0007669"/>
    <property type="project" value="InterPro"/>
</dbReference>
<evidence type="ECO:0000313" key="7">
    <source>
        <dbReference type="Proteomes" id="UP000030665"/>
    </source>
</evidence>
<dbReference type="Gene3D" id="3.40.50.10220">
    <property type="entry name" value="DNA polymerase III, psi subunit"/>
    <property type="match status" value="1"/>
</dbReference>
<organism evidence="6 7">
    <name type="scientific">Trichuris trichiura</name>
    <name type="common">Whipworm</name>
    <name type="synonym">Trichocephalus trichiurus</name>
    <dbReference type="NCBI Taxonomy" id="36087"/>
    <lineage>
        <taxon>Eukaryota</taxon>
        <taxon>Metazoa</taxon>
        <taxon>Ecdysozoa</taxon>
        <taxon>Nematoda</taxon>
        <taxon>Enoplea</taxon>
        <taxon>Dorylaimia</taxon>
        <taxon>Trichinellida</taxon>
        <taxon>Trichuridae</taxon>
        <taxon>Trichuris</taxon>
    </lineage>
</organism>
<reference evidence="6" key="1">
    <citation type="submission" date="2014-01" db="EMBL/GenBank/DDBJ databases">
        <authorList>
            <person name="Aslett M."/>
        </authorList>
    </citation>
    <scope>NUCLEOTIDE SEQUENCE</scope>
</reference>
<comment type="similarity">
    <text evidence="1">Belongs to the acetyltransferase family. RimI subfamily.</text>
</comment>
<dbReference type="Gene3D" id="3.40.630.30">
    <property type="match status" value="1"/>
</dbReference>
<dbReference type="InterPro" id="IPR050680">
    <property type="entry name" value="YpeA/RimI_acetyltransf"/>
</dbReference>
<reference evidence="6" key="2">
    <citation type="submission" date="2014-03" db="EMBL/GenBank/DDBJ databases">
        <title>The whipworm genome and dual-species transcriptomics of an intimate host-pathogen interaction.</title>
        <authorList>
            <person name="Foth B.J."/>
            <person name="Tsai I.J."/>
            <person name="Reid A.J."/>
            <person name="Bancroft A.J."/>
            <person name="Nichol S."/>
            <person name="Tracey A."/>
            <person name="Holroyd N."/>
            <person name="Cotton J.A."/>
            <person name="Stanley E.J."/>
            <person name="Zarowiecki M."/>
            <person name="Liu J.Z."/>
            <person name="Huckvale T."/>
            <person name="Cooper P.J."/>
            <person name="Grencis R.K."/>
            <person name="Berriman M."/>
        </authorList>
    </citation>
    <scope>NUCLEOTIDE SEQUENCE [LARGE SCALE GENOMIC DNA]</scope>
</reference>
<dbReference type="Pfam" id="PF08445">
    <property type="entry name" value="FR47"/>
    <property type="match status" value="1"/>
</dbReference>
<dbReference type="NCBIfam" id="TIGR01575">
    <property type="entry name" value="rimI"/>
    <property type="match status" value="1"/>
</dbReference>
<keyword evidence="7" id="KW-1185">Reference proteome</keyword>
<keyword evidence="3" id="KW-0808">Transferase</keyword>
<dbReference type="GO" id="GO:0006260">
    <property type="term" value="P:DNA replication"/>
    <property type="evidence" value="ECO:0007669"/>
    <property type="project" value="InterPro"/>
</dbReference>
<protein>
    <submittedName>
        <fullName evidence="6">DNA III psi and Acetyltransf 1 domain containing protein</fullName>
    </submittedName>
</protein>
<dbReference type="NCBIfam" id="TIGR00664">
    <property type="entry name" value="DNA_III_psi"/>
    <property type="match status" value="1"/>
</dbReference>
<dbReference type="CDD" id="cd04301">
    <property type="entry name" value="NAT_SF"/>
    <property type="match status" value="1"/>
</dbReference>
<dbReference type="PANTHER" id="PTHR43420:SF51">
    <property type="entry name" value="PEPTIDYL-LYSINE N-ACETYLTRANSFERASE YIAC"/>
    <property type="match status" value="1"/>
</dbReference>
<sequence length="206" mass="22730">MTSRRDWQLQQLGITQWSLRRPGALQGEIAIAIPAHVRLVMVANDLPALTDPLVSDVLRALTVSPDQVLQLTPEKIAMLPQGSRCNSWRLGTDEPLSLEGAQLTQNGKMAAFAITQVVLDEATLFNIAVDPDYQRQGLGRALLEHLIDELEKRGVATLWLEVRASNAAAIALYESLGFNEATIRRNYYPTTDGREDAIIMALPISM</sequence>
<dbReference type="InterPro" id="IPR013653">
    <property type="entry name" value="GCN5-like_dom"/>
</dbReference>
<dbReference type="InterPro" id="IPR000182">
    <property type="entry name" value="GNAT_dom"/>
</dbReference>
<dbReference type="InterPro" id="IPR018382">
    <property type="entry name" value="DNA_pol_III_psi_subgr"/>
</dbReference>
<dbReference type="InterPro" id="IPR006464">
    <property type="entry name" value="AcTrfase_RimI/Ard1"/>
</dbReference>
<feature type="domain" description="N-acetyltransferase" evidence="5">
    <location>
        <begin position="58"/>
        <end position="205"/>
    </location>
</feature>
<dbReference type="GO" id="GO:0003887">
    <property type="term" value="F:DNA-directed DNA polymerase activity"/>
    <property type="evidence" value="ECO:0007669"/>
    <property type="project" value="InterPro"/>
</dbReference>
<dbReference type="Pfam" id="PF03603">
    <property type="entry name" value="DNA_III_psi"/>
    <property type="match status" value="1"/>
</dbReference>
<keyword evidence="4" id="KW-0012">Acyltransferase</keyword>
<proteinExistence type="inferred from homology"/>
<dbReference type="InterPro" id="IPR004615">
    <property type="entry name" value="DNA_pol_III_psi"/>
</dbReference>
<gene>
    <name evidence="6" type="ORF">TTRE_0000634101</name>
</gene>
<dbReference type="GO" id="GO:0008408">
    <property type="term" value="F:3'-5' exonuclease activity"/>
    <property type="evidence" value="ECO:0007669"/>
    <property type="project" value="InterPro"/>
</dbReference>
<evidence type="ECO:0000256" key="2">
    <source>
        <dbReference type="ARBA" id="ARBA00022490"/>
    </source>
</evidence>
<dbReference type="AlphaFoldDB" id="A0A077ZHA8"/>
<dbReference type="NCBIfam" id="NF007025">
    <property type="entry name" value="PRK09491.1"/>
    <property type="match status" value="1"/>
</dbReference>
<dbReference type="InterPro" id="IPR036654">
    <property type="entry name" value="DNA_pol_III_psi_sf"/>
</dbReference>
<accession>A0A077ZHA8</accession>
<dbReference type="InterPro" id="IPR016181">
    <property type="entry name" value="Acyl_CoA_acyltransferase"/>
</dbReference>
<evidence type="ECO:0000256" key="3">
    <source>
        <dbReference type="ARBA" id="ARBA00022679"/>
    </source>
</evidence>
<dbReference type="EMBL" id="HG806257">
    <property type="protein sequence ID" value="CDW58040.1"/>
    <property type="molecule type" value="Genomic_DNA"/>
</dbReference>
<dbReference type="PANTHER" id="PTHR43420">
    <property type="entry name" value="ACETYLTRANSFERASE"/>
    <property type="match status" value="1"/>
</dbReference>